<proteinExistence type="predicted"/>
<dbReference type="AlphaFoldDB" id="A0A136LXU1"/>
<evidence type="ECO:0000313" key="2">
    <source>
        <dbReference type="EMBL" id="KXK26480.1"/>
    </source>
</evidence>
<dbReference type="SUPFAM" id="SSF160443">
    <property type="entry name" value="SMR domain-like"/>
    <property type="match status" value="1"/>
</dbReference>
<keyword evidence="2" id="KW-0540">Nuclease</keyword>
<dbReference type="STRING" id="1617426.TR69_WS6001000484"/>
<dbReference type="GO" id="GO:0004519">
    <property type="term" value="F:endonuclease activity"/>
    <property type="evidence" value="ECO:0007669"/>
    <property type="project" value="UniProtKB-KW"/>
</dbReference>
<dbReference type="PROSITE" id="PS50828">
    <property type="entry name" value="SMR"/>
    <property type="match status" value="1"/>
</dbReference>
<dbReference type="EMBL" id="JYNZ01000003">
    <property type="protein sequence ID" value="KXK26480.1"/>
    <property type="molecule type" value="Genomic_DNA"/>
</dbReference>
<dbReference type="Proteomes" id="UP000070457">
    <property type="component" value="Unassembled WGS sequence"/>
</dbReference>
<evidence type="ECO:0000313" key="3">
    <source>
        <dbReference type="Proteomes" id="UP000070457"/>
    </source>
</evidence>
<keyword evidence="2" id="KW-0255">Endonuclease</keyword>
<dbReference type="InterPro" id="IPR036063">
    <property type="entry name" value="Smr_dom_sf"/>
</dbReference>
<dbReference type="PANTHER" id="PTHR35562:SF2">
    <property type="entry name" value="DNA ENDONUCLEASE SMRA-RELATED"/>
    <property type="match status" value="1"/>
</dbReference>
<dbReference type="Gene3D" id="3.30.1370.110">
    <property type="match status" value="1"/>
</dbReference>
<protein>
    <submittedName>
        <fullName evidence="2">Endonuclease MutS2</fullName>
    </submittedName>
</protein>
<gene>
    <name evidence="2" type="primary">mutS2</name>
    <name evidence="2" type="ORF">TR69_WS6001000484</name>
</gene>
<dbReference type="Pfam" id="PF01713">
    <property type="entry name" value="Smr"/>
    <property type="match status" value="1"/>
</dbReference>
<dbReference type="SMART" id="SM00463">
    <property type="entry name" value="SMR"/>
    <property type="match status" value="1"/>
</dbReference>
<comment type="caution">
    <text evidence="2">The sequence shown here is derived from an EMBL/GenBank/DDBJ whole genome shotgun (WGS) entry which is preliminary data.</text>
</comment>
<sequence>MMFVPDSVLDFHGRDVRNAFDIEQHLAVFLEDCYARGDEMVLVITGKGNRSPKGPVIRPLVAELLKRHKLVASFKQAGYGYGGEGAFEVYFVSDGVL</sequence>
<evidence type="ECO:0000259" key="1">
    <source>
        <dbReference type="PROSITE" id="PS50828"/>
    </source>
</evidence>
<keyword evidence="2" id="KW-0378">Hydrolase</keyword>
<name>A0A136LXU1_9BACT</name>
<organism evidence="2 3">
    <name type="scientific">candidate division WS6 bacterium OLB20</name>
    <dbReference type="NCBI Taxonomy" id="1617426"/>
    <lineage>
        <taxon>Bacteria</taxon>
        <taxon>Candidatus Dojkabacteria</taxon>
    </lineage>
</organism>
<accession>A0A136LXU1</accession>
<feature type="domain" description="Smr" evidence="1">
    <location>
        <begin position="9"/>
        <end position="92"/>
    </location>
</feature>
<dbReference type="PANTHER" id="PTHR35562">
    <property type="entry name" value="DNA ENDONUCLEASE SMRA-RELATED"/>
    <property type="match status" value="1"/>
</dbReference>
<reference evidence="2 3" key="1">
    <citation type="submission" date="2015-02" db="EMBL/GenBank/DDBJ databases">
        <title>Improved understanding of the partial-nitritation anammox process through 23 genomes representing the majority of the microbial community.</title>
        <authorList>
            <person name="Speth D.R."/>
            <person name="In T Zandt M."/>
            <person name="Guerrero Cruz S."/>
            <person name="Jetten M.S."/>
            <person name="Dutilh B.E."/>
        </authorList>
    </citation>
    <scope>NUCLEOTIDE SEQUENCE [LARGE SCALE GENOMIC DNA]</scope>
    <source>
        <strain evidence="2">OLB20</strain>
    </source>
</reference>
<dbReference type="InterPro" id="IPR002625">
    <property type="entry name" value="Smr_dom"/>
</dbReference>